<dbReference type="AlphaFoldDB" id="A0A0G3EVL5"/>
<dbReference type="Gene3D" id="3.40.630.30">
    <property type="match status" value="1"/>
</dbReference>
<evidence type="ECO:0000259" key="1">
    <source>
        <dbReference type="PROSITE" id="PS51186"/>
    </source>
</evidence>
<dbReference type="InterPro" id="IPR016181">
    <property type="entry name" value="Acyl_CoA_acyltransferase"/>
</dbReference>
<dbReference type="SUPFAM" id="SSF55729">
    <property type="entry name" value="Acyl-CoA N-acyltransferases (Nat)"/>
    <property type="match status" value="1"/>
</dbReference>
<dbReference type="PATRIC" id="fig|445709.3.peg.2510"/>
<evidence type="ECO:0000313" key="3">
    <source>
        <dbReference type="Proteomes" id="UP000036700"/>
    </source>
</evidence>
<keyword evidence="2" id="KW-0808">Transferase</keyword>
<dbReference type="KEGG" id="ptx:ABW99_11810"/>
<dbReference type="RefSeq" id="WP_047214680.1">
    <property type="nucleotide sequence ID" value="NZ_CP011568.3"/>
</dbReference>
<sequence>MDPIETNRLVLRNFRSADAPGLYAYLKEPGASCFLSMKLDDMDAAEAEVENRSRSDDCIAVCLKDSGELIGDLFAVPEGDTFAVGWNFNGDFSGCGFASEAARALFAYLFSVKGARRLYAYVEDHNRASRRLCERLGMRQEGLFLEYVSFIKDDNGEPIFENTMQYAILRKEWRQSDDRLQDHPPCNKPA</sequence>
<dbReference type="OrthoDB" id="5191051at2"/>
<gene>
    <name evidence="2" type="ORF">ABW99_11810</name>
</gene>
<dbReference type="PROSITE" id="PS51186">
    <property type="entry name" value="GNAT"/>
    <property type="match status" value="1"/>
</dbReference>
<reference evidence="3" key="1">
    <citation type="submission" date="2015-06" db="EMBL/GenBank/DDBJ databases">
        <authorList>
            <person name="Lim Y.L."/>
            <person name="Ee R."/>
            <person name="Yong D."/>
            <person name="How K.Y."/>
            <person name="Yin W.F."/>
            <person name="Chan K.G."/>
        </authorList>
    </citation>
    <scope>NUCLEOTIDE SEQUENCE [LARGE SCALE GENOMIC DNA]</scope>
    <source>
        <strain evidence="3">DSM 25325</strain>
    </source>
</reference>
<feature type="domain" description="N-acetyltransferase" evidence="1">
    <location>
        <begin position="9"/>
        <end position="155"/>
    </location>
</feature>
<organism evidence="2 3">
    <name type="scientific">Pandoraea thiooxydans</name>
    <dbReference type="NCBI Taxonomy" id="445709"/>
    <lineage>
        <taxon>Bacteria</taxon>
        <taxon>Pseudomonadati</taxon>
        <taxon>Pseudomonadota</taxon>
        <taxon>Betaproteobacteria</taxon>
        <taxon>Burkholderiales</taxon>
        <taxon>Burkholderiaceae</taxon>
        <taxon>Pandoraea</taxon>
    </lineage>
</organism>
<dbReference type="STRING" id="445709.ABW99_11810"/>
<protein>
    <submittedName>
        <fullName evidence="2">GCN5 family acetyltransferase</fullName>
    </submittedName>
</protein>
<dbReference type="EMBL" id="CP011568">
    <property type="protein sequence ID" value="AKJ68801.1"/>
    <property type="molecule type" value="Genomic_DNA"/>
</dbReference>
<dbReference type="PANTHER" id="PTHR43792">
    <property type="entry name" value="GNAT FAMILY, PUTATIVE (AFU_ORTHOLOGUE AFUA_3G00765)-RELATED-RELATED"/>
    <property type="match status" value="1"/>
</dbReference>
<dbReference type="Pfam" id="PF13302">
    <property type="entry name" value="Acetyltransf_3"/>
    <property type="match status" value="1"/>
</dbReference>
<accession>A0A0G3EVL5</accession>
<dbReference type="Proteomes" id="UP000036700">
    <property type="component" value="Chromosome"/>
</dbReference>
<dbReference type="InterPro" id="IPR051531">
    <property type="entry name" value="N-acetyltransferase"/>
</dbReference>
<keyword evidence="3" id="KW-1185">Reference proteome</keyword>
<dbReference type="InterPro" id="IPR000182">
    <property type="entry name" value="GNAT_dom"/>
</dbReference>
<evidence type="ECO:0000313" key="2">
    <source>
        <dbReference type="EMBL" id="AKJ68801.1"/>
    </source>
</evidence>
<dbReference type="GO" id="GO:0016747">
    <property type="term" value="F:acyltransferase activity, transferring groups other than amino-acyl groups"/>
    <property type="evidence" value="ECO:0007669"/>
    <property type="project" value="InterPro"/>
</dbReference>
<proteinExistence type="predicted"/>
<name>A0A0G3EVL5_9BURK</name>